<feature type="compositionally biased region" description="Low complexity" evidence="1">
    <location>
        <begin position="262"/>
        <end position="282"/>
    </location>
</feature>
<accession>A0ABT7YGC6</accession>
<dbReference type="Pfam" id="PF20245">
    <property type="entry name" value="DUF6600"/>
    <property type="match status" value="1"/>
</dbReference>
<dbReference type="Proteomes" id="UP001171916">
    <property type="component" value="Unassembled WGS sequence"/>
</dbReference>
<feature type="compositionally biased region" description="Basic and acidic residues" evidence="1">
    <location>
        <begin position="242"/>
        <end position="252"/>
    </location>
</feature>
<keyword evidence="3" id="KW-1185">Reference proteome</keyword>
<comment type="caution">
    <text evidence="2">The sequence shown here is derived from an EMBL/GenBank/DDBJ whole genome shotgun (WGS) entry which is preliminary data.</text>
</comment>
<feature type="compositionally biased region" description="Polar residues" evidence="1">
    <location>
        <begin position="212"/>
        <end position="238"/>
    </location>
</feature>
<proteinExistence type="predicted"/>
<evidence type="ECO:0000313" key="3">
    <source>
        <dbReference type="Proteomes" id="UP001171916"/>
    </source>
</evidence>
<protein>
    <recommendedName>
        <fullName evidence="4">Prolin-rich transmembrane protein</fullName>
    </recommendedName>
</protein>
<sequence>MKRLTKNSRWFVPLLLTLVFFGFGTESKANLNFNRGISFDVFYSELLPYGDWVRDSRHGYVWLPAVGPDFHPYATEGHWVMTEFGNTWVSYYDWGWAPFHYGRWYYDQFYRSWAWVPGYEWGPAWVSWRTGGGYYGWAPLRPGFSINVSIGLPFSSFIFLPRANLYAYDVFRYCPPRRNRVRIYNQTTIINNTVVYNDNRYIAGPSRREVQRVTSNRVPTYRTQNNGIRGRQVVSQNGRPLARTESRMESRSSRTPSQRGISSNSAQNSRAQNEVRRSTSSRTSDRNSGVRSSSPQRDFDVKPYNGNQRNTARKSTSRTDVQRPSASRRSDSGNRNSVSTRSNRANSNVTRPSQNQRVRERSSASNRSSSPKVNSRSSQSRSSVSKPQRTQRSSVGRSSSRTSSPKVSSSSSRSRTSSPKAKTSSRNSSRESSRTSRSSSRGSGRGN</sequence>
<feature type="region of interest" description="Disordered" evidence="1">
    <location>
        <begin position="210"/>
        <end position="447"/>
    </location>
</feature>
<organism evidence="2 3">
    <name type="scientific">Algoriphagus sediminis</name>
    <dbReference type="NCBI Taxonomy" id="3057113"/>
    <lineage>
        <taxon>Bacteria</taxon>
        <taxon>Pseudomonadati</taxon>
        <taxon>Bacteroidota</taxon>
        <taxon>Cytophagia</taxon>
        <taxon>Cytophagales</taxon>
        <taxon>Cyclobacteriaceae</taxon>
        <taxon>Algoriphagus</taxon>
    </lineage>
</organism>
<dbReference type="RefSeq" id="WP_290002203.1">
    <property type="nucleotide sequence ID" value="NZ_JAUEPH010000007.1"/>
</dbReference>
<feature type="compositionally biased region" description="Polar residues" evidence="1">
    <location>
        <begin position="317"/>
        <end position="356"/>
    </location>
</feature>
<feature type="compositionally biased region" description="Low complexity" evidence="1">
    <location>
        <begin position="363"/>
        <end position="427"/>
    </location>
</feature>
<name>A0ABT7YGC6_9BACT</name>
<gene>
    <name evidence="2" type="ORF">QVH07_15575</name>
</gene>
<dbReference type="InterPro" id="IPR046535">
    <property type="entry name" value="DUF6600"/>
</dbReference>
<evidence type="ECO:0008006" key="4">
    <source>
        <dbReference type="Google" id="ProtNLM"/>
    </source>
</evidence>
<feature type="compositionally biased region" description="Polar residues" evidence="1">
    <location>
        <begin position="287"/>
        <end position="296"/>
    </location>
</feature>
<evidence type="ECO:0000313" key="2">
    <source>
        <dbReference type="EMBL" id="MDN3205581.1"/>
    </source>
</evidence>
<feature type="compositionally biased region" description="Low complexity" evidence="1">
    <location>
        <begin position="435"/>
        <end position="447"/>
    </location>
</feature>
<reference evidence="2" key="1">
    <citation type="submission" date="2023-06" db="EMBL/GenBank/DDBJ databases">
        <title>Robiginitalea aurantiacus sp. nov. and Algoriphagus sediminis sp. nov., isolated from coastal sediment.</title>
        <authorList>
            <person name="Zhou Z.Y."/>
            <person name="An J."/>
            <person name="Jia Y.W."/>
            <person name="Du Z.J."/>
        </authorList>
    </citation>
    <scope>NUCLEOTIDE SEQUENCE</scope>
    <source>
        <strain evidence="2">C2-7</strain>
    </source>
</reference>
<dbReference type="EMBL" id="JAUEPH010000007">
    <property type="protein sequence ID" value="MDN3205581.1"/>
    <property type="molecule type" value="Genomic_DNA"/>
</dbReference>
<evidence type="ECO:0000256" key="1">
    <source>
        <dbReference type="SAM" id="MobiDB-lite"/>
    </source>
</evidence>